<dbReference type="GO" id="GO:0006654">
    <property type="term" value="P:phosphatidic acid biosynthetic process"/>
    <property type="evidence" value="ECO:0007669"/>
    <property type="project" value="TreeGrafter"/>
</dbReference>
<dbReference type="GO" id="GO:0003841">
    <property type="term" value="F:1-acylglycerol-3-phosphate O-acyltransferase activity"/>
    <property type="evidence" value="ECO:0007669"/>
    <property type="project" value="TreeGrafter"/>
</dbReference>
<keyword evidence="3" id="KW-0808">Transferase</keyword>
<evidence type="ECO:0000256" key="3">
    <source>
        <dbReference type="ARBA" id="ARBA00022679"/>
    </source>
</evidence>
<feature type="signal peptide" evidence="8">
    <location>
        <begin position="1"/>
        <end position="19"/>
    </location>
</feature>
<dbReference type="PANTHER" id="PTHR10434">
    <property type="entry name" value="1-ACYL-SN-GLYCEROL-3-PHOSPHATE ACYLTRANSFERASE"/>
    <property type="match status" value="1"/>
</dbReference>
<name>A0A7S1Y4D9_9STRA</name>
<reference evidence="10" key="1">
    <citation type="submission" date="2021-01" db="EMBL/GenBank/DDBJ databases">
        <authorList>
            <person name="Corre E."/>
            <person name="Pelletier E."/>
            <person name="Niang G."/>
            <person name="Scheremetjew M."/>
            <person name="Finn R."/>
            <person name="Kale V."/>
            <person name="Holt S."/>
            <person name="Cochrane G."/>
            <person name="Meng A."/>
            <person name="Brown T."/>
            <person name="Cohen L."/>
        </authorList>
    </citation>
    <scope>NUCLEOTIDE SEQUENCE</scope>
    <source>
        <strain evidence="10">CCMP 410</strain>
    </source>
</reference>
<organism evidence="10">
    <name type="scientific">Grammatophora oceanica</name>
    <dbReference type="NCBI Taxonomy" id="210454"/>
    <lineage>
        <taxon>Eukaryota</taxon>
        <taxon>Sar</taxon>
        <taxon>Stramenopiles</taxon>
        <taxon>Ochrophyta</taxon>
        <taxon>Bacillariophyta</taxon>
        <taxon>Fragilariophyceae</taxon>
        <taxon>Fragilariophycidae</taxon>
        <taxon>Rhabdonematales</taxon>
        <taxon>Grammatophoraceae</taxon>
        <taxon>Grammatophora</taxon>
    </lineage>
</organism>
<dbReference type="PANTHER" id="PTHR10434:SF64">
    <property type="entry name" value="1-ACYL-SN-GLYCEROL-3-PHOSPHATE ACYLTRANSFERASE-RELATED"/>
    <property type="match status" value="1"/>
</dbReference>
<keyword evidence="2" id="KW-0444">Lipid biosynthesis</keyword>
<evidence type="ECO:0000259" key="9">
    <source>
        <dbReference type="SMART" id="SM00563"/>
    </source>
</evidence>
<keyword evidence="4" id="KW-0443">Lipid metabolism</keyword>
<evidence type="ECO:0000256" key="4">
    <source>
        <dbReference type="ARBA" id="ARBA00023098"/>
    </source>
</evidence>
<comment type="pathway">
    <text evidence="1">Lipid metabolism.</text>
</comment>
<keyword evidence="7" id="KW-0812">Transmembrane</keyword>
<evidence type="ECO:0000256" key="5">
    <source>
        <dbReference type="ARBA" id="ARBA00023315"/>
    </source>
</evidence>
<keyword evidence="7" id="KW-0472">Membrane</keyword>
<dbReference type="AlphaFoldDB" id="A0A7S1Y4D9"/>
<keyword evidence="8" id="KW-0732">Signal</keyword>
<feature type="region of interest" description="Disordered" evidence="6">
    <location>
        <begin position="353"/>
        <end position="380"/>
    </location>
</feature>
<dbReference type="EMBL" id="HBGK01010176">
    <property type="protein sequence ID" value="CAD9276386.1"/>
    <property type="molecule type" value="Transcribed_RNA"/>
</dbReference>
<accession>A0A7S1Y4D9</accession>
<feature type="transmembrane region" description="Helical" evidence="7">
    <location>
        <begin position="89"/>
        <end position="113"/>
    </location>
</feature>
<keyword evidence="5" id="KW-0012">Acyltransferase</keyword>
<dbReference type="SMART" id="SM00563">
    <property type="entry name" value="PlsC"/>
    <property type="match status" value="1"/>
</dbReference>
<evidence type="ECO:0000256" key="2">
    <source>
        <dbReference type="ARBA" id="ARBA00022516"/>
    </source>
</evidence>
<proteinExistence type="predicted"/>
<evidence type="ECO:0000256" key="8">
    <source>
        <dbReference type="SAM" id="SignalP"/>
    </source>
</evidence>
<feature type="chain" id="PRO_5031208869" description="Phospholipid/glycerol acyltransferase domain-containing protein" evidence="8">
    <location>
        <begin position="20"/>
        <end position="380"/>
    </location>
</feature>
<dbReference type="CDD" id="cd07989">
    <property type="entry name" value="LPLAT_AGPAT-like"/>
    <property type="match status" value="1"/>
</dbReference>
<dbReference type="Pfam" id="PF01553">
    <property type="entry name" value="Acyltransferase"/>
    <property type="match status" value="1"/>
</dbReference>
<evidence type="ECO:0000313" key="10">
    <source>
        <dbReference type="EMBL" id="CAD9276386.1"/>
    </source>
</evidence>
<protein>
    <recommendedName>
        <fullName evidence="9">Phospholipid/glycerol acyltransferase domain-containing protein</fullName>
    </recommendedName>
</protein>
<sequence>MWRLNVFVAVVAALISCEGFSVSRNRVAKNNPVLNRGRQEGSTPSTVLRATVSPLFVANAATVNGAAKWTVDSQEKQQLGKVQAALTKFGTMFFIASMCIALPATLVPQRLMLKLGIWDRVTLERRAVWTTQFCARWLLRLIPFCSISCTAVPNLQQEPSVWVCNHISMLDLFVLLGRDHVMRGRKRRPIKIVYWKQLEDNPVTKLMFRQSGFISVDMAPNAAGEKNEYDRSTFRKLLKDTKQAFKEGFDIGILPEGQLNPTPEKGLLEAFPGAYTLAKLAKRPIYMMALYGTHHLWAVGERGMEPIGRNVGVRVYPKGRVYKSAQDFVKTFTHVVGQFGKTGTDVPDLDDWLDGTAAPLQPSKEPPVKKDKVAETATVS</sequence>
<evidence type="ECO:0000256" key="6">
    <source>
        <dbReference type="SAM" id="MobiDB-lite"/>
    </source>
</evidence>
<dbReference type="PROSITE" id="PS51257">
    <property type="entry name" value="PROKAR_LIPOPROTEIN"/>
    <property type="match status" value="1"/>
</dbReference>
<feature type="domain" description="Phospholipid/glycerol acyltransferase" evidence="9">
    <location>
        <begin position="160"/>
        <end position="293"/>
    </location>
</feature>
<keyword evidence="7" id="KW-1133">Transmembrane helix</keyword>
<evidence type="ECO:0000256" key="1">
    <source>
        <dbReference type="ARBA" id="ARBA00005189"/>
    </source>
</evidence>
<dbReference type="InterPro" id="IPR002123">
    <property type="entry name" value="Plipid/glycerol_acylTrfase"/>
</dbReference>
<gene>
    <name evidence="10" type="ORF">GOCE00092_LOCUS5294</name>
</gene>
<dbReference type="SUPFAM" id="SSF69593">
    <property type="entry name" value="Glycerol-3-phosphate (1)-acyltransferase"/>
    <property type="match status" value="1"/>
</dbReference>
<evidence type="ECO:0000256" key="7">
    <source>
        <dbReference type="SAM" id="Phobius"/>
    </source>
</evidence>